<evidence type="ECO:0000259" key="4">
    <source>
        <dbReference type="PROSITE" id="PS50118"/>
    </source>
</evidence>
<feature type="compositionally biased region" description="Low complexity" evidence="3">
    <location>
        <begin position="217"/>
        <end position="234"/>
    </location>
</feature>
<name>A0AAD2CKS4_9STRA</name>
<keyword evidence="6" id="KW-1185">Reference proteome</keyword>
<dbReference type="Pfam" id="PF00505">
    <property type="entry name" value="HMG_box"/>
    <property type="match status" value="1"/>
</dbReference>
<dbReference type="SUPFAM" id="SSF47095">
    <property type="entry name" value="HMG-box"/>
    <property type="match status" value="1"/>
</dbReference>
<feature type="region of interest" description="Disordered" evidence="3">
    <location>
        <begin position="397"/>
        <end position="416"/>
    </location>
</feature>
<reference evidence="5" key="1">
    <citation type="submission" date="2023-08" db="EMBL/GenBank/DDBJ databases">
        <authorList>
            <person name="Audoor S."/>
            <person name="Bilcke G."/>
        </authorList>
    </citation>
    <scope>NUCLEOTIDE SEQUENCE</scope>
</reference>
<feature type="compositionally biased region" description="Low complexity" evidence="3">
    <location>
        <begin position="44"/>
        <end position="53"/>
    </location>
</feature>
<dbReference type="Gene3D" id="1.10.30.10">
    <property type="entry name" value="High mobility group box domain"/>
    <property type="match status" value="1"/>
</dbReference>
<dbReference type="EMBL" id="CAKOGP040000225">
    <property type="protein sequence ID" value="CAJ1932956.1"/>
    <property type="molecule type" value="Genomic_DNA"/>
</dbReference>
<feature type="domain" description="HMG box" evidence="4">
    <location>
        <begin position="137"/>
        <end position="210"/>
    </location>
</feature>
<feature type="region of interest" description="Disordered" evidence="3">
    <location>
        <begin position="38"/>
        <end position="142"/>
    </location>
</feature>
<keyword evidence="2" id="KW-0539">Nucleus</keyword>
<evidence type="ECO:0000256" key="1">
    <source>
        <dbReference type="ARBA" id="ARBA00023125"/>
    </source>
</evidence>
<sequence length="416" mass="46736">MYNQLLASKRKFDGQNPEVQNLLSLSIVQQNDGSRISGSYNLHNNTSSSNASNHLEMNGGDFRSRQGQQGEASEDYEPYTSTNVNDNHDSDDPLFSAPIRQIIDDYDGDMDASRSPAKRAKLQHQQEHSGGRLTPPPSPPNSAFVFFFRIQRENLLEKAKTGGTKFQNTQQVVQEIEKEWGLLAMDERRVYEQLAANDEKRYQREIEEYQNKRQQHHQQQQHQQQHQHQHQYQQLSNQGEQASRNNFQTMLLAGLLPGQVSTATATQLQVNAIARLRSPFPTAAATVSSATNVAPSYHHFMPPTQAVVNASNATFPNSNTITPPQNPPSVSAPPPTTLRMTNGTIVLPPSQSSIPLPAGMEIELSGRMYKVGYQCQLMTREEAQKYVKPYTAAQSELFNMQQQQQQQQQQPPLPSP</sequence>
<keyword evidence="1 2" id="KW-0238">DNA-binding</keyword>
<dbReference type="InterPro" id="IPR036910">
    <property type="entry name" value="HMG_box_dom_sf"/>
</dbReference>
<evidence type="ECO:0000313" key="6">
    <source>
        <dbReference type="Proteomes" id="UP001295423"/>
    </source>
</evidence>
<proteinExistence type="predicted"/>
<dbReference type="Proteomes" id="UP001295423">
    <property type="component" value="Unassembled WGS sequence"/>
</dbReference>
<feature type="region of interest" description="Disordered" evidence="3">
    <location>
        <begin position="209"/>
        <end position="239"/>
    </location>
</feature>
<dbReference type="InterPro" id="IPR050342">
    <property type="entry name" value="HMGB"/>
</dbReference>
<dbReference type="PANTHER" id="PTHR48112">
    <property type="entry name" value="HIGH MOBILITY GROUP PROTEIN DSP1"/>
    <property type="match status" value="1"/>
</dbReference>
<feature type="compositionally biased region" description="Low complexity" evidence="3">
    <location>
        <begin position="401"/>
        <end position="410"/>
    </location>
</feature>
<evidence type="ECO:0000256" key="3">
    <source>
        <dbReference type="SAM" id="MobiDB-lite"/>
    </source>
</evidence>
<feature type="DNA-binding region" description="HMG box" evidence="2">
    <location>
        <begin position="137"/>
        <end position="210"/>
    </location>
</feature>
<evidence type="ECO:0000313" key="5">
    <source>
        <dbReference type="EMBL" id="CAJ1932956.1"/>
    </source>
</evidence>
<evidence type="ECO:0000256" key="2">
    <source>
        <dbReference type="PROSITE-ProRule" id="PRU00267"/>
    </source>
</evidence>
<dbReference type="GO" id="GO:0003677">
    <property type="term" value="F:DNA binding"/>
    <property type="evidence" value="ECO:0007669"/>
    <property type="project" value="UniProtKB-UniRule"/>
</dbReference>
<dbReference type="PROSITE" id="PS50118">
    <property type="entry name" value="HMG_BOX_2"/>
    <property type="match status" value="1"/>
</dbReference>
<organism evidence="5 6">
    <name type="scientific">Cylindrotheca closterium</name>
    <dbReference type="NCBI Taxonomy" id="2856"/>
    <lineage>
        <taxon>Eukaryota</taxon>
        <taxon>Sar</taxon>
        <taxon>Stramenopiles</taxon>
        <taxon>Ochrophyta</taxon>
        <taxon>Bacillariophyta</taxon>
        <taxon>Bacillariophyceae</taxon>
        <taxon>Bacillariophycidae</taxon>
        <taxon>Bacillariales</taxon>
        <taxon>Bacillariaceae</taxon>
        <taxon>Cylindrotheca</taxon>
    </lineage>
</organism>
<dbReference type="AlphaFoldDB" id="A0AAD2CKS4"/>
<accession>A0AAD2CKS4</accession>
<comment type="caution">
    <text evidence="5">The sequence shown here is derived from an EMBL/GenBank/DDBJ whole genome shotgun (WGS) entry which is preliminary data.</text>
</comment>
<dbReference type="InterPro" id="IPR009071">
    <property type="entry name" value="HMG_box_dom"/>
</dbReference>
<protein>
    <recommendedName>
        <fullName evidence="4">HMG box domain-containing protein</fullName>
    </recommendedName>
</protein>
<dbReference type="SMART" id="SM00398">
    <property type="entry name" value="HMG"/>
    <property type="match status" value="1"/>
</dbReference>
<dbReference type="GO" id="GO:0005634">
    <property type="term" value="C:nucleus"/>
    <property type="evidence" value="ECO:0007669"/>
    <property type="project" value="UniProtKB-UniRule"/>
</dbReference>
<gene>
    <name evidence="5" type="ORF">CYCCA115_LOCUS3096</name>
</gene>